<dbReference type="GO" id="GO:0010508">
    <property type="term" value="P:positive regulation of autophagy"/>
    <property type="evidence" value="ECO:0007669"/>
    <property type="project" value="TreeGrafter"/>
</dbReference>
<dbReference type="AlphaFoldDB" id="A0A7S1T7K3"/>
<dbReference type="CDD" id="cd04371">
    <property type="entry name" value="DEP"/>
    <property type="match status" value="1"/>
</dbReference>
<dbReference type="PANTHER" id="PTHR13179">
    <property type="entry name" value="DEP DOMAIN CONTAINING PROTEIN 5"/>
    <property type="match status" value="1"/>
</dbReference>
<evidence type="ECO:0000313" key="3">
    <source>
        <dbReference type="EMBL" id="CAD9226232.1"/>
    </source>
</evidence>
<organism evidence="3">
    <name type="scientific">Compsopogon caeruleus</name>
    <dbReference type="NCBI Taxonomy" id="31354"/>
    <lineage>
        <taxon>Eukaryota</taxon>
        <taxon>Rhodophyta</taxon>
        <taxon>Compsopogonophyceae</taxon>
        <taxon>Compsopogonales</taxon>
        <taxon>Compsopogonaceae</taxon>
        <taxon>Compsopogon</taxon>
    </lineage>
</organism>
<dbReference type="InterPro" id="IPR036388">
    <property type="entry name" value="WH-like_DNA-bd_sf"/>
</dbReference>
<proteinExistence type="predicted"/>
<gene>
    <name evidence="3" type="ORF">CCAE0312_LOCUS1366</name>
</gene>
<dbReference type="GO" id="GO:1904262">
    <property type="term" value="P:negative regulation of TORC1 signaling"/>
    <property type="evidence" value="ECO:0007669"/>
    <property type="project" value="TreeGrafter"/>
</dbReference>
<dbReference type="SMART" id="SM00049">
    <property type="entry name" value="DEP"/>
    <property type="match status" value="1"/>
</dbReference>
<dbReference type="InterPro" id="IPR000591">
    <property type="entry name" value="DEP_dom"/>
</dbReference>
<dbReference type="InterPro" id="IPR027244">
    <property type="entry name" value="IML1"/>
</dbReference>
<feature type="compositionally biased region" description="Acidic residues" evidence="1">
    <location>
        <begin position="98"/>
        <end position="107"/>
    </location>
</feature>
<dbReference type="GO" id="GO:0005096">
    <property type="term" value="F:GTPase activator activity"/>
    <property type="evidence" value="ECO:0007669"/>
    <property type="project" value="InterPro"/>
</dbReference>
<dbReference type="GO" id="GO:1990130">
    <property type="term" value="C:GATOR1 complex"/>
    <property type="evidence" value="ECO:0007669"/>
    <property type="project" value="TreeGrafter"/>
</dbReference>
<dbReference type="PANTHER" id="PTHR13179:SF8">
    <property type="entry name" value="GATOR COMPLEX PROTEIN DEPDC5"/>
    <property type="match status" value="1"/>
</dbReference>
<dbReference type="InterPro" id="IPR036390">
    <property type="entry name" value="WH_DNA-bd_sf"/>
</dbReference>
<evidence type="ECO:0000256" key="1">
    <source>
        <dbReference type="SAM" id="MobiDB-lite"/>
    </source>
</evidence>
<name>A0A7S1T7K3_9RHOD</name>
<dbReference type="PROSITE" id="PS50186">
    <property type="entry name" value="DEP"/>
    <property type="match status" value="1"/>
</dbReference>
<feature type="region of interest" description="Disordered" evidence="1">
    <location>
        <begin position="96"/>
        <end position="167"/>
    </location>
</feature>
<dbReference type="Gene3D" id="1.10.10.10">
    <property type="entry name" value="Winged helix-like DNA-binding domain superfamily/Winged helix DNA-binding domain"/>
    <property type="match status" value="1"/>
</dbReference>
<feature type="domain" description="DEP" evidence="2">
    <location>
        <begin position="13"/>
        <end position="87"/>
    </location>
</feature>
<dbReference type="EMBL" id="HBGH01002495">
    <property type="protein sequence ID" value="CAD9226232.1"/>
    <property type="molecule type" value="Transcribed_RNA"/>
</dbReference>
<dbReference type="GO" id="GO:0035556">
    <property type="term" value="P:intracellular signal transduction"/>
    <property type="evidence" value="ECO:0007669"/>
    <property type="project" value="InterPro"/>
</dbReference>
<dbReference type="SUPFAM" id="SSF46785">
    <property type="entry name" value="Winged helix' DNA-binding domain"/>
    <property type="match status" value="1"/>
</dbReference>
<dbReference type="Pfam" id="PF00610">
    <property type="entry name" value="DEP"/>
    <property type="match status" value="1"/>
</dbReference>
<sequence>MTIDAYTDMVESFTASVKRKTRRWGFKMYPNCFVGAEAVNFLVEAGYAKSREQAVILGQRMMDDGLFAHVKNEHPFKDKKLFYEFTQVSIPEVAAFQEEVDSDEEEDVRSPQKSTVAGGPPAPGTGRKSLDAADPAAMEKYRNLKSASGGGGRRSLEMPEISSFRKK</sequence>
<accession>A0A7S1T7K3</accession>
<evidence type="ECO:0000259" key="2">
    <source>
        <dbReference type="PROSITE" id="PS50186"/>
    </source>
</evidence>
<reference evidence="3" key="1">
    <citation type="submission" date="2021-01" db="EMBL/GenBank/DDBJ databases">
        <authorList>
            <person name="Corre E."/>
            <person name="Pelletier E."/>
            <person name="Niang G."/>
            <person name="Scheremetjew M."/>
            <person name="Finn R."/>
            <person name="Kale V."/>
            <person name="Holt S."/>
            <person name="Cochrane G."/>
            <person name="Meng A."/>
            <person name="Brown T."/>
            <person name="Cohen L."/>
        </authorList>
    </citation>
    <scope>NUCLEOTIDE SEQUENCE</scope>
    <source>
        <strain evidence="3">SAG 36.94</strain>
    </source>
</reference>
<protein>
    <recommendedName>
        <fullName evidence="2">DEP domain-containing protein</fullName>
    </recommendedName>
</protein>